<dbReference type="Gene3D" id="1.10.630.10">
    <property type="entry name" value="Cytochrome P450"/>
    <property type="match status" value="1"/>
</dbReference>
<dbReference type="CDD" id="cd11030">
    <property type="entry name" value="CYP105-like"/>
    <property type="match status" value="1"/>
</dbReference>
<dbReference type="GO" id="GO:0016705">
    <property type="term" value="F:oxidoreductase activity, acting on paired donors, with incorporation or reduction of molecular oxygen"/>
    <property type="evidence" value="ECO:0007669"/>
    <property type="project" value="InterPro"/>
</dbReference>
<name>B5A9R5_9PSEU</name>
<dbReference type="InterPro" id="IPR001128">
    <property type="entry name" value="Cyt_P450"/>
</dbReference>
<gene>
    <name evidence="8" type="primary">mbcP</name>
</gene>
<dbReference type="AlphaFoldDB" id="B5A9R5"/>
<dbReference type="PANTHER" id="PTHR46696:SF1">
    <property type="entry name" value="CYTOCHROME P450 YJIB-RELATED"/>
    <property type="match status" value="1"/>
</dbReference>
<keyword evidence="2 7" id="KW-0349">Heme</keyword>
<dbReference type="GO" id="GO:0020037">
    <property type="term" value="F:heme binding"/>
    <property type="evidence" value="ECO:0007669"/>
    <property type="project" value="InterPro"/>
</dbReference>
<dbReference type="EMBL" id="EU827593">
    <property type="protein sequence ID" value="ACF35461.1"/>
    <property type="molecule type" value="Genomic_DNA"/>
</dbReference>
<dbReference type="InterPro" id="IPR002397">
    <property type="entry name" value="Cyt_P450_B"/>
</dbReference>
<organism evidence="8">
    <name type="scientific">Actinosynnema pretiosum subsp. pretiosum</name>
    <dbReference type="NCBI Taxonomy" id="103721"/>
    <lineage>
        <taxon>Bacteria</taxon>
        <taxon>Bacillati</taxon>
        <taxon>Actinomycetota</taxon>
        <taxon>Actinomycetes</taxon>
        <taxon>Pseudonocardiales</taxon>
        <taxon>Pseudonocardiaceae</taxon>
        <taxon>Actinosynnema</taxon>
    </lineage>
</organism>
<keyword evidence="4 7" id="KW-0560">Oxidoreductase</keyword>
<comment type="similarity">
    <text evidence="1 7">Belongs to the cytochrome P450 family.</text>
</comment>
<proteinExistence type="inferred from homology"/>
<evidence type="ECO:0000256" key="5">
    <source>
        <dbReference type="ARBA" id="ARBA00023004"/>
    </source>
</evidence>
<dbReference type="SUPFAM" id="SSF48264">
    <property type="entry name" value="Cytochrome P450"/>
    <property type="match status" value="1"/>
</dbReference>
<evidence type="ECO:0000256" key="4">
    <source>
        <dbReference type="ARBA" id="ARBA00023002"/>
    </source>
</evidence>
<evidence type="ECO:0000256" key="7">
    <source>
        <dbReference type="RuleBase" id="RU000461"/>
    </source>
</evidence>
<evidence type="ECO:0000256" key="2">
    <source>
        <dbReference type="ARBA" id="ARBA00022617"/>
    </source>
</evidence>
<dbReference type="Pfam" id="PF00067">
    <property type="entry name" value="p450"/>
    <property type="match status" value="2"/>
</dbReference>
<dbReference type="PRINTS" id="PR00359">
    <property type="entry name" value="BP450"/>
</dbReference>
<dbReference type="InterPro" id="IPR036396">
    <property type="entry name" value="Cyt_P450_sf"/>
</dbReference>
<dbReference type="GO" id="GO:0005506">
    <property type="term" value="F:iron ion binding"/>
    <property type="evidence" value="ECO:0007669"/>
    <property type="project" value="InterPro"/>
</dbReference>
<accession>B5A9R5</accession>
<keyword evidence="5 7" id="KW-0408">Iron</keyword>
<protein>
    <submittedName>
        <fullName evidence="8">MbcP</fullName>
    </submittedName>
</protein>
<dbReference type="InterPro" id="IPR017972">
    <property type="entry name" value="Cyt_P450_CS"/>
</dbReference>
<sequence>MNPPESRRIPPERKAAAVFTEDVATDLPAYPFLRDRGDCPFAPPPRYGQLREEQPVTRVRLWDGSTPFLLTGHEVCRTALTDPRFSSDGANRAQPRFVKFDIPDDVFNFGKMDDPEHARLRRMVAGHFASRPVEAMRPAITTICHAQLRQLVQAGSPADLVAHYAFPIPSLVIGGVLGVAGPGLDEFARDSTRALDPSLSAEEMGAAINSMVGFVDDLCAAKRAAPGDDLISRLVLDFERTGELTRKQLVATVMVVLLAGYETTANMIALGTTALLRDPEQLAFLRAEPAGFANAVEELLRWHTIVQDGTGRVALDDVELDGVLVPAGSGVIVNLPAANRDPDVFPDPDRLDVTRHNARRHFAFGYGVHQCVGMTLARVELQIALETLLCGLPGLAPATPFEDLDFALESMNLGLRSLPVTW</sequence>
<evidence type="ECO:0000256" key="6">
    <source>
        <dbReference type="ARBA" id="ARBA00023033"/>
    </source>
</evidence>
<dbReference type="PROSITE" id="PS00086">
    <property type="entry name" value="CYTOCHROME_P450"/>
    <property type="match status" value="1"/>
</dbReference>
<evidence type="ECO:0000313" key="8">
    <source>
        <dbReference type="EMBL" id="ACF35461.1"/>
    </source>
</evidence>
<keyword evidence="3 7" id="KW-0479">Metal-binding</keyword>
<dbReference type="PANTHER" id="PTHR46696">
    <property type="entry name" value="P450, PUTATIVE (EUROFUNG)-RELATED"/>
    <property type="match status" value="1"/>
</dbReference>
<evidence type="ECO:0000256" key="1">
    <source>
        <dbReference type="ARBA" id="ARBA00010617"/>
    </source>
</evidence>
<reference evidence="8" key="1">
    <citation type="submission" date="2008-06" db="EMBL/GenBank/DDBJ databases">
        <title>Optimizing Natural Products by Biosynthetic Engineering: Discovery of Non-quinone Hsp90 Inhibitors.</title>
        <authorList>
            <person name="Zhang M.-Q."/>
            <person name="Gaisser S."/>
            <person name="Nur-E-Alam M."/>
            <person name="Sheehan L.S."/>
            <person name="Vousden W.A."/>
            <person name="Gaitatzis N."/>
            <person name="Peck G."/>
            <person name="Coates N.J."/>
            <person name="Moss S.J."/>
            <person name="Radzom M."/>
            <person name="Foster T.A."/>
            <person name="Sheridan R.M."/>
            <person name="Gregory M.A."/>
            <person name="Roe S.M."/>
            <person name="Prodromou C."/>
            <person name="Pearl L."/>
            <person name="Boyd S.M."/>
            <person name="Wilkinson B."/>
            <person name="Martin C.J."/>
        </authorList>
    </citation>
    <scope>NUCLEOTIDE SEQUENCE</scope>
    <source>
        <strain evidence="8">ATCC 31280</strain>
    </source>
</reference>
<dbReference type="PRINTS" id="PR00385">
    <property type="entry name" value="P450"/>
</dbReference>
<keyword evidence="6 7" id="KW-0503">Monooxygenase</keyword>
<evidence type="ECO:0000256" key="3">
    <source>
        <dbReference type="ARBA" id="ARBA00022723"/>
    </source>
</evidence>
<dbReference type="GO" id="GO:0004497">
    <property type="term" value="F:monooxygenase activity"/>
    <property type="evidence" value="ECO:0007669"/>
    <property type="project" value="UniProtKB-KW"/>
</dbReference>
<dbReference type="FunFam" id="1.10.630.10:FF:000018">
    <property type="entry name" value="Cytochrome P450 monooxygenase"/>
    <property type="match status" value="1"/>
</dbReference>